<dbReference type="SUPFAM" id="SSF54106">
    <property type="entry name" value="LysM domain"/>
    <property type="match status" value="1"/>
</dbReference>
<organism evidence="3 4">
    <name type="scientific">Fructobacillus tropaeoli</name>
    <dbReference type="NCBI Taxonomy" id="709323"/>
    <lineage>
        <taxon>Bacteria</taxon>
        <taxon>Bacillati</taxon>
        <taxon>Bacillota</taxon>
        <taxon>Bacilli</taxon>
        <taxon>Lactobacillales</taxon>
        <taxon>Lactobacillaceae</taxon>
        <taxon>Fructobacillus</taxon>
    </lineage>
</organism>
<gene>
    <name evidence="3" type="ORF">R53137_KAKDMLNK_01591</name>
</gene>
<feature type="compositionally biased region" description="Low complexity" evidence="1">
    <location>
        <begin position="134"/>
        <end position="198"/>
    </location>
</feature>
<dbReference type="InterPro" id="IPR036779">
    <property type="entry name" value="LysM_dom_sf"/>
</dbReference>
<evidence type="ECO:0000313" key="4">
    <source>
        <dbReference type="Proteomes" id="UP001314262"/>
    </source>
</evidence>
<dbReference type="Pfam" id="PF01476">
    <property type="entry name" value="LysM"/>
    <property type="match status" value="1"/>
</dbReference>
<comment type="caution">
    <text evidence="3">The sequence shown here is derived from an EMBL/GenBank/DDBJ whole genome shotgun (WGS) entry which is preliminary data.</text>
</comment>
<dbReference type="SMART" id="SM00257">
    <property type="entry name" value="LysM"/>
    <property type="match status" value="1"/>
</dbReference>
<evidence type="ECO:0000259" key="2">
    <source>
        <dbReference type="PROSITE" id="PS51782"/>
    </source>
</evidence>
<protein>
    <recommendedName>
        <fullName evidence="2">LysM domain-containing protein</fullName>
    </recommendedName>
</protein>
<dbReference type="CDD" id="cd00118">
    <property type="entry name" value="LysM"/>
    <property type="match status" value="1"/>
</dbReference>
<feature type="region of interest" description="Disordered" evidence="1">
    <location>
        <begin position="99"/>
        <end position="218"/>
    </location>
</feature>
<dbReference type="InterPro" id="IPR018392">
    <property type="entry name" value="LysM"/>
</dbReference>
<evidence type="ECO:0000256" key="1">
    <source>
        <dbReference type="SAM" id="MobiDB-lite"/>
    </source>
</evidence>
<evidence type="ECO:0000313" key="3">
    <source>
        <dbReference type="EMBL" id="CAK1254664.1"/>
    </source>
</evidence>
<dbReference type="PROSITE" id="PS51782">
    <property type="entry name" value="LYSM"/>
    <property type="match status" value="1"/>
</dbReference>
<keyword evidence="4" id="KW-1185">Reference proteome</keyword>
<proteinExistence type="predicted"/>
<dbReference type="Gene3D" id="3.10.350.10">
    <property type="entry name" value="LysM domain"/>
    <property type="match status" value="1"/>
</dbReference>
<accession>A0ABM9N283</accession>
<reference evidence="3 4" key="1">
    <citation type="submission" date="2023-10" db="EMBL/GenBank/DDBJ databases">
        <authorList>
            <person name="Botero Cardona J."/>
        </authorList>
    </citation>
    <scope>NUCLEOTIDE SEQUENCE [LARGE SCALE GENOMIC DNA]</scope>
    <source>
        <strain evidence="3 4">R-53137</strain>
    </source>
</reference>
<feature type="compositionally biased region" description="Polar residues" evidence="1">
    <location>
        <begin position="108"/>
        <end position="133"/>
    </location>
</feature>
<dbReference type="EMBL" id="CAUZLT010000011">
    <property type="protein sequence ID" value="CAK1254664.1"/>
    <property type="molecule type" value="Genomic_DNA"/>
</dbReference>
<feature type="domain" description="LysM" evidence="2">
    <location>
        <begin position="63"/>
        <end position="107"/>
    </location>
</feature>
<name>A0ABM9N283_9LACO</name>
<dbReference type="RefSeq" id="WP_338349285.1">
    <property type="nucleotide sequence ID" value="NZ_CAUZLT010000011.1"/>
</dbReference>
<sequence length="229" mass="24235">MSKKKKTVLVVTSVIALLAISAGTIVSRYHTQLHYKQQKSKKLNKQSSSVKTKEKSSDWKQLDDYIVVNGDTPSSIASHFKVKLDDLLKKYQLTKDQTLVPGKKLNEQHSSNVQSTSNDTSQPTSSDSNQTAVPSPSNQSSANTSTNTNTTYSSPAAQAPAASSSSVATQTAPSTPSAPASSAPAQTAPAPAQTTPSQGPTNPSKYDDGTTPVTRMPTMDEAVHQIIGM</sequence>
<dbReference type="Proteomes" id="UP001314262">
    <property type="component" value="Unassembled WGS sequence"/>
</dbReference>